<organism evidence="2 3">
    <name type="scientific">Luteococcus peritonei</name>
    <dbReference type="NCBI Taxonomy" id="88874"/>
    <lineage>
        <taxon>Bacteria</taxon>
        <taxon>Bacillati</taxon>
        <taxon>Actinomycetota</taxon>
        <taxon>Actinomycetes</taxon>
        <taxon>Propionibacteriales</taxon>
        <taxon>Propionibacteriaceae</taxon>
        <taxon>Luteococcus</taxon>
    </lineage>
</organism>
<gene>
    <name evidence="2" type="ORF">ACFSCS_06720</name>
</gene>
<dbReference type="Proteomes" id="UP001597326">
    <property type="component" value="Unassembled WGS sequence"/>
</dbReference>
<dbReference type="EMBL" id="JBHUFZ010000015">
    <property type="protein sequence ID" value="MFD1889882.1"/>
    <property type="molecule type" value="Genomic_DNA"/>
</dbReference>
<keyword evidence="3" id="KW-1185">Reference proteome</keyword>
<dbReference type="Gene3D" id="1.10.10.2840">
    <property type="entry name" value="PucR C-terminal helix-turn-helix domain"/>
    <property type="match status" value="1"/>
</dbReference>
<dbReference type="InterPro" id="IPR051448">
    <property type="entry name" value="CdaR-like_regulators"/>
</dbReference>
<evidence type="ECO:0000313" key="3">
    <source>
        <dbReference type="Proteomes" id="UP001597326"/>
    </source>
</evidence>
<accession>A0ABW4RU81</accession>
<feature type="domain" description="PucR C-terminal helix-turn-helix" evidence="1">
    <location>
        <begin position="334"/>
        <end position="391"/>
    </location>
</feature>
<sequence>MSQSQMDAGGLSRLQSVVDQLAEELGRSVEVDNPSFEVLSTSAQIGPIDQRRISSIIDRTPPPEPLPWLLGFGIQQATAPVRIPANPQYGMLPRVCFPVRRGTELCGYLWLIDEPPVSAAEIERTLLAVRDLSRLAKRVDEDLQERAAQLARRTAAVLAGAPGGLEEARREGLLPHDGQVALHLLRLEEDAEPEAESDPPARRLQLELSRMRRLRPVLPGWDHGQVYVLEASRTEAERARALDDVRAARMLSRVRAKGIGSVELDQATLPIALRRAHFLAELAELLGRGSEALTWQQAGGWRLLQGWPQTAASVAAISPDAERLLQAGSTGHWATVLAWLEHGRGTNATSEELFVHRATLHYRLSRAREVLGPEVLDDGWRSTALHAALKLHQALQAPRTADAPRGIT</sequence>
<evidence type="ECO:0000259" key="1">
    <source>
        <dbReference type="Pfam" id="PF13556"/>
    </source>
</evidence>
<evidence type="ECO:0000313" key="2">
    <source>
        <dbReference type="EMBL" id="MFD1889882.1"/>
    </source>
</evidence>
<dbReference type="InterPro" id="IPR042070">
    <property type="entry name" value="PucR_C-HTH_sf"/>
</dbReference>
<proteinExistence type="predicted"/>
<dbReference type="RefSeq" id="WP_343873512.1">
    <property type="nucleotide sequence ID" value="NZ_BAAAIX010000016.1"/>
</dbReference>
<dbReference type="PANTHER" id="PTHR33744:SF17">
    <property type="entry name" value="CONSERVED PROTEIN"/>
    <property type="match status" value="1"/>
</dbReference>
<dbReference type="Pfam" id="PF13556">
    <property type="entry name" value="HTH_30"/>
    <property type="match status" value="1"/>
</dbReference>
<dbReference type="InterPro" id="IPR025736">
    <property type="entry name" value="PucR_C-HTH_dom"/>
</dbReference>
<reference evidence="3" key="1">
    <citation type="journal article" date="2019" name="Int. J. Syst. Evol. Microbiol.">
        <title>The Global Catalogue of Microorganisms (GCM) 10K type strain sequencing project: providing services to taxonomists for standard genome sequencing and annotation.</title>
        <authorList>
            <consortium name="The Broad Institute Genomics Platform"/>
            <consortium name="The Broad Institute Genome Sequencing Center for Infectious Disease"/>
            <person name="Wu L."/>
            <person name="Ma J."/>
        </authorList>
    </citation>
    <scope>NUCLEOTIDE SEQUENCE [LARGE SCALE GENOMIC DNA]</scope>
    <source>
        <strain evidence="3">CAIM 431</strain>
    </source>
</reference>
<comment type="caution">
    <text evidence="2">The sequence shown here is derived from an EMBL/GenBank/DDBJ whole genome shotgun (WGS) entry which is preliminary data.</text>
</comment>
<name>A0ABW4RU81_9ACTN</name>
<protein>
    <submittedName>
        <fullName evidence="2">PucR family transcriptional regulator</fullName>
    </submittedName>
</protein>
<dbReference type="PANTHER" id="PTHR33744">
    <property type="entry name" value="CARBOHYDRATE DIACID REGULATOR"/>
    <property type="match status" value="1"/>
</dbReference>